<organism evidence="1 2">
    <name type="scientific">Pyricularia grisea</name>
    <name type="common">Crabgrass-specific blast fungus</name>
    <name type="synonym">Magnaporthe grisea</name>
    <dbReference type="NCBI Taxonomy" id="148305"/>
    <lineage>
        <taxon>Eukaryota</taxon>
        <taxon>Fungi</taxon>
        <taxon>Dikarya</taxon>
        <taxon>Ascomycota</taxon>
        <taxon>Pezizomycotina</taxon>
        <taxon>Sordariomycetes</taxon>
        <taxon>Sordariomycetidae</taxon>
        <taxon>Magnaporthales</taxon>
        <taxon>Pyriculariaceae</taxon>
        <taxon>Pyricularia</taxon>
    </lineage>
</organism>
<evidence type="ECO:0000313" key="1">
    <source>
        <dbReference type="Proteomes" id="UP000515153"/>
    </source>
</evidence>
<reference evidence="2" key="2">
    <citation type="submission" date="2019-10" db="EMBL/GenBank/DDBJ databases">
        <authorList>
            <consortium name="NCBI Genome Project"/>
        </authorList>
    </citation>
    <scope>NUCLEOTIDE SEQUENCE</scope>
    <source>
        <strain evidence="2">NI907</strain>
    </source>
</reference>
<dbReference type="GeneID" id="41956177"/>
<keyword evidence="1" id="KW-1185">Reference proteome</keyword>
<dbReference type="OrthoDB" id="5236711at2759"/>
<dbReference type="RefSeq" id="XP_030986030.1">
    <property type="nucleotide sequence ID" value="XM_031121263.1"/>
</dbReference>
<reference evidence="2" key="3">
    <citation type="submission" date="2025-08" db="UniProtKB">
        <authorList>
            <consortium name="RefSeq"/>
        </authorList>
    </citation>
    <scope>IDENTIFICATION</scope>
    <source>
        <strain evidence="2">NI907</strain>
    </source>
</reference>
<proteinExistence type="predicted"/>
<gene>
    <name evidence="2" type="ORF">PgNI_01188</name>
</gene>
<sequence length="227" mass="25439">MTEDLKRHNLGQFIPREGFIYRVSKGGRVCARRNYDYKITLTLMTHAVLKKEVVEALLARIFIGAAYIAREHKNDFFDIVDAAQRHCPWTKDLPQPVMIDLVRELFDSRARWHQHNQVPFDIAEHGELAKAIDALAKIVGPAWTTGVEELYDLAGGYLDYDADKDMVLGNTLDTRPLIKTAQSAYTEEQGTTHACACFGQFLMPAKITDKVPAKEAGDDGDVEMGGV</sequence>
<name>A0A6P8BFN6_PYRGI</name>
<accession>A0A6P8BFN6</accession>
<evidence type="ECO:0000313" key="2">
    <source>
        <dbReference type="RefSeq" id="XP_030986030.1"/>
    </source>
</evidence>
<reference evidence="2" key="1">
    <citation type="journal article" date="2019" name="Mol. Biol. Evol.">
        <title>Blast fungal genomes show frequent chromosomal changes, gene gains and losses, and effector gene turnover.</title>
        <authorList>
            <person name="Gomez Luciano L.B."/>
            <person name="Jason Tsai I."/>
            <person name="Chuma I."/>
            <person name="Tosa Y."/>
            <person name="Chen Y.H."/>
            <person name="Li J.Y."/>
            <person name="Li M.Y."/>
            <person name="Jade Lu M.Y."/>
            <person name="Nakayashiki H."/>
            <person name="Li W.H."/>
        </authorList>
    </citation>
    <scope>NUCLEOTIDE SEQUENCE</scope>
    <source>
        <strain evidence="2">NI907</strain>
    </source>
</reference>
<dbReference type="AlphaFoldDB" id="A0A6P8BFN6"/>
<dbReference type="Proteomes" id="UP000515153">
    <property type="component" value="Unplaced"/>
</dbReference>
<dbReference type="KEGG" id="pgri:PgNI_01188"/>
<protein>
    <submittedName>
        <fullName evidence="2">Uncharacterized protein</fullName>
    </submittedName>
</protein>